<organism evidence="8 9">
    <name type="scientific">Oidiodendron maius (strain Zn)</name>
    <dbReference type="NCBI Taxonomy" id="913774"/>
    <lineage>
        <taxon>Eukaryota</taxon>
        <taxon>Fungi</taxon>
        <taxon>Dikarya</taxon>
        <taxon>Ascomycota</taxon>
        <taxon>Pezizomycotina</taxon>
        <taxon>Leotiomycetes</taxon>
        <taxon>Leotiomycetes incertae sedis</taxon>
        <taxon>Myxotrichaceae</taxon>
        <taxon>Oidiodendron</taxon>
    </lineage>
</organism>
<dbReference type="PIRSF" id="PIRSF006060">
    <property type="entry name" value="AA_transporter"/>
    <property type="match status" value="1"/>
</dbReference>
<dbReference type="Proteomes" id="UP000054321">
    <property type="component" value="Unassembled WGS sequence"/>
</dbReference>
<evidence type="ECO:0000256" key="2">
    <source>
        <dbReference type="ARBA" id="ARBA00022448"/>
    </source>
</evidence>
<feature type="transmembrane region" description="Helical" evidence="7">
    <location>
        <begin position="162"/>
        <end position="181"/>
    </location>
</feature>
<evidence type="ECO:0000256" key="1">
    <source>
        <dbReference type="ARBA" id="ARBA00004141"/>
    </source>
</evidence>
<keyword evidence="5 7" id="KW-0472">Membrane</keyword>
<dbReference type="STRING" id="913774.A0A0C3GQ39"/>
<feature type="compositionally biased region" description="Polar residues" evidence="6">
    <location>
        <begin position="7"/>
        <end position="19"/>
    </location>
</feature>
<proteinExistence type="predicted"/>
<dbReference type="Gene3D" id="1.20.1740.10">
    <property type="entry name" value="Amino acid/polyamine transporter I"/>
    <property type="match status" value="1"/>
</dbReference>
<feature type="transmembrane region" description="Helical" evidence="7">
    <location>
        <begin position="272"/>
        <end position="293"/>
    </location>
</feature>
<keyword evidence="9" id="KW-1185">Reference proteome</keyword>
<reference evidence="9" key="2">
    <citation type="submission" date="2015-01" db="EMBL/GenBank/DDBJ databases">
        <title>Evolutionary Origins and Diversification of the Mycorrhizal Mutualists.</title>
        <authorList>
            <consortium name="DOE Joint Genome Institute"/>
            <consortium name="Mycorrhizal Genomics Consortium"/>
            <person name="Kohler A."/>
            <person name="Kuo A."/>
            <person name="Nagy L.G."/>
            <person name="Floudas D."/>
            <person name="Copeland A."/>
            <person name="Barry K.W."/>
            <person name="Cichocki N."/>
            <person name="Veneault-Fourrey C."/>
            <person name="LaButti K."/>
            <person name="Lindquist E.A."/>
            <person name="Lipzen A."/>
            <person name="Lundell T."/>
            <person name="Morin E."/>
            <person name="Murat C."/>
            <person name="Riley R."/>
            <person name="Ohm R."/>
            <person name="Sun H."/>
            <person name="Tunlid A."/>
            <person name="Henrissat B."/>
            <person name="Grigoriev I.V."/>
            <person name="Hibbett D.S."/>
            <person name="Martin F."/>
        </authorList>
    </citation>
    <scope>NUCLEOTIDE SEQUENCE [LARGE SCALE GENOMIC DNA]</scope>
    <source>
        <strain evidence="9">Zn</strain>
    </source>
</reference>
<feature type="transmembrane region" description="Helical" evidence="7">
    <location>
        <begin position="193"/>
        <end position="211"/>
    </location>
</feature>
<evidence type="ECO:0000256" key="5">
    <source>
        <dbReference type="ARBA" id="ARBA00023136"/>
    </source>
</evidence>
<dbReference type="HOGENOM" id="CLU_004495_2_3_1"/>
<feature type="transmembrane region" description="Helical" evidence="7">
    <location>
        <begin position="73"/>
        <end position="97"/>
    </location>
</feature>
<sequence length="514" mass="56036">MDDTILKRSTSTSAPTTDKITPGEVIPVTDSNFAQRFNLLSTLGISFSITATPLGIGTYLSVVIGVGGSPVYFYGYLVAVGLNLLVCISLAEIAAVHPHASGQIWWTAVLAPKRYARGLSYITGWLTGAAWFFWLAAASLITSQLIWALVCVCHNLFVVQPWHYYVLYVAATLVALLFNIPLVKVYPYLLKGVAIYINAGAFFVLVALLVQAHPKQSAKFVFADFVNLTGWSSNGIVFMLGLLPGSVAVNGFDSAAHMAEEMDNPRKQVPQVMVGSAVLSAMTGVPMILVYMFCNVAPDNLLTPIGGQPVAQLMLDALHSLPLTIIGILIFIITLVAATTSIMTTFSRVWWSFAREGGVPFSMWLSQTDTRWKLPVNAILFSFVATLLIGLIEIGSSTAINAILGTSVLCIFASYSIPIFCLVIDRRRALAGKRYFSLGRAGMTINVVALLWMVYDFVWLCFPLYLPINSTTMNYSVAVFAGVMLVTAINWFCYSKDVYVVPKAMVFNVMDPIV</sequence>
<feature type="transmembrane region" description="Helical" evidence="7">
    <location>
        <begin position="43"/>
        <end position="67"/>
    </location>
</feature>
<gene>
    <name evidence="8" type="ORF">OIDMADRAFT_36482</name>
</gene>
<comment type="subcellular location">
    <subcellularLocation>
        <location evidence="1">Membrane</location>
        <topology evidence="1">Multi-pass membrane protein</topology>
    </subcellularLocation>
</comment>
<feature type="transmembrane region" description="Helical" evidence="7">
    <location>
        <begin position="472"/>
        <end position="493"/>
    </location>
</feature>
<accession>A0A0C3GQ39</accession>
<evidence type="ECO:0000313" key="8">
    <source>
        <dbReference type="EMBL" id="KIM92611.1"/>
    </source>
</evidence>
<dbReference type="InterPro" id="IPR002293">
    <property type="entry name" value="AA/rel_permease1"/>
</dbReference>
<feature type="region of interest" description="Disordered" evidence="6">
    <location>
        <begin position="1"/>
        <end position="21"/>
    </location>
</feature>
<dbReference type="EMBL" id="KN832915">
    <property type="protein sequence ID" value="KIM92611.1"/>
    <property type="molecule type" value="Genomic_DNA"/>
</dbReference>
<protein>
    <recommendedName>
        <fullName evidence="10">Amino acid permease/ SLC12A domain-containing protein</fullName>
    </recommendedName>
</protein>
<keyword evidence="2" id="KW-0813">Transport</keyword>
<dbReference type="AlphaFoldDB" id="A0A0C3GQ39"/>
<evidence type="ECO:0008006" key="10">
    <source>
        <dbReference type="Google" id="ProtNLM"/>
    </source>
</evidence>
<dbReference type="Pfam" id="PF13520">
    <property type="entry name" value="AA_permease_2"/>
    <property type="match status" value="1"/>
</dbReference>
<evidence type="ECO:0000313" key="9">
    <source>
        <dbReference type="Proteomes" id="UP000054321"/>
    </source>
</evidence>
<feature type="transmembrane region" description="Helical" evidence="7">
    <location>
        <begin position="398"/>
        <end position="424"/>
    </location>
</feature>
<dbReference type="PANTHER" id="PTHR45649:SF16">
    <property type="entry name" value="7-KETO 8-AMINOPELARGONIC ACID TRANSPORTER"/>
    <property type="match status" value="1"/>
</dbReference>
<name>A0A0C3GQ39_OIDMZ</name>
<feature type="transmembrane region" description="Helical" evidence="7">
    <location>
        <begin position="118"/>
        <end position="150"/>
    </location>
</feature>
<feature type="transmembrane region" description="Helical" evidence="7">
    <location>
        <begin position="323"/>
        <end position="351"/>
    </location>
</feature>
<keyword evidence="3 7" id="KW-0812">Transmembrane</keyword>
<feature type="transmembrane region" description="Helical" evidence="7">
    <location>
        <begin position="372"/>
        <end position="392"/>
    </location>
</feature>
<dbReference type="GO" id="GO:0022857">
    <property type="term" value="F:transmembrane transporter activity"/>
    <property type="evidence" value="ECO:0007669"/>
    <property type="project" value="InterPro"/>
</dbReference>
<feature type="transmembrane region" description="Helical" evidence="7">
    <location>
        <begin position="231"/>
        <end position="252"/>
    </location>
</feature>
<evidence type="ECO:0000256" key="6">
    <source>
        <dbReference type="SAM" id="MobiDB-lite"/>
    </source>
</evidence>
<evidence type="ECO:0000256" key="7">
    <source>
        <dbReference type="SAM" id="Phobius"/>
    </source>
</evidence>
<dbReference type="OrthoDB" id="3257095at2759"/>
<reference evidence="8 9" key="1">
    <citation type="submission" date="2014-04" db="EMBL/GenBank/DDBJ databases">
        <authorList>
            <consortium name="DOE Joint Genome Institute"/>
            <person name="Kuo A."/>
            <person name="Martino E."/>
            <person name="Perotto S."/>
            <person name="Kohler A."/>
            <person name="Nagy L.G."/>
            <person name="Floudas D."/>
            <person name="Copeland A."/>
            <person name="Barry K.W."/>
            <person name="Cichocki N."/>
            <person name="Veneault-Fourrey C."/>
            <person name="LaButti K."/>
            <person name="Lindquist E.A."/>
            <person name="Lipzen A."/>
            <person name="Lundell T."/>
            <person name="Morin E."/>
            <person name="Murat C."/>
            <person name="Sun H."/>
            <person name="Tunlid A."/>
            <person name="Henrissat B."/>
            <person name="Grigoriev I.V."/>
            <person name="Hibbett D.S."/>
            <person name="Martin F."/>
            <person name="Nordberg H.P."/>
            <person name="Cantor M.N."/>
            <person name="Hua S.X."/>
        </authorList>
    </citation>
    <scope>NUCLEOTIDE SEQUENCE [LARGE SCALE GENOMIC DNA]</scope>
    <source>
        <strain evidence="8 9">Zn</strain>
    </source>
</reference>
<keyword evidence="4 7" id="KW-1133">Transmembrane helix</keyword>
<dbReference type="GO" id="GO:0016020">
    <property type="term" value="C:membrane"/>
    <property type="evidence" value="ECO:0007669"/>
    <property type="project" value="UniProtKB-SubCell"/>
</dbReference>
<feature type="transmembrane region" description="Helical" evidence="7">
    <location>
        <begin position="445"/>
        <end position="466"/>
    </location>
</feature>
<dbReference type="PANTHER" id="PTHR45649">
    <property type="entry name" value="AMINO-ACID PERMEASE BAT1"/>
    <property type="match status" value="1"/>
</dbReference>
<evidence type="ECO:0000256" key="4">
    <source>
        <dbReference type="ARBA" id="ARBA00022989"/>
    </source>
</evidence>
<dbReference type="InParanoid" id="A0A0C3GQ39"/>
<evidence type="ECO:0000256" key="3">
    <source>
        <dbReference type="ARBA" id="ARBA00022692"/>
    </source>
</evidence>